<feature type="transmembrane region" description="Helical" evidence="2">
    <location>
        <begin position="77"/>
        <end position="96"/>
    </location>
</feature>
<evidence type="ECO:0000256" key="2">
    <source>
        <dbReference type="SAM" id="Phobius"/>
    </source>
</evidence>
<accession>A0ABR9RNR6</accession>
<proteinExistence type="predicted"/>
<evidence type="ECO:0000313" key="3">
    <source>
        <dbReference type="EMBL" id="MBE7323211.1"/>
    </source>
</evidence>
<dbReference type="EMBL" id="JADCSA010000001">
    <property type="protein sequence ID" value="MBE7323211.1"/>
    <property type="molecule type" value="Genomic_DNA"/>
</dbReference>
<evidence type="ECO:0000256" key="1">
    <source>
        <dbReference type="SAM" id="MobiDB-lite"/>
    </source>
</evidence>
<keyword evidence="4" id="KW-1185">Reference proteome</keyword>
<keyword evidence="2" id="KW-1133">Transmembrane helix</keyword>
<evidence type="ECO:0008006" key="5">
    <source>
        <dbReference type="Google" id="ProtNLM"/>
    </source>
</evidence>
<comment type="caution">
    <text evidence="3">The sequence shown here is derived from an EMBL/GenBank/DDBJ whole genome shotgun (WGS) entry which is preliminary data.</text>
</comment>
<keyword evidence="2" id="KW-0472">Membrane</keyword>
<feature type="region of interest" description="Disordered" evidence="1">
    <location>
        <begin position="164"/>
        <end position="183"/>
    </location>
</feature>
<feature type="transmembrane region" description="Helical" evidence="2">
    <location>
        <begin position="51"/>
        <end position="70"/>
    </location>
</feature>
<reference evidence="3 4" key="1">
    <citation type="submission" date="2020-10" db="EMBL/GenBank/DDBJ databases">
        <title>Nocardioides sp. isolated from sludge.</title>
        <authorList>
            <person name="Zhang X."/>
        </authorList>
    </citation>
    <scope>NUCLEOTIDE SEQUENCE [LARGE SCALE GENOMIC DNA]</scope>
    <source>
        <strain evidence="3 4">Y6</strain>
    </source>
</reference>
<feature type="transmembrane region" description="Helical" evidence="2">
    <location>
        <begin position="133"/>
        <end position="157"/>
    </location>
</feature>
<sequence>MVFLGLVVAGALTGVVTGWLWELVWTPPTGAAWEGEWYLDRDGLLQDASATGWYTVVGLVAGIALGAVAARWVRGAPLVVLAGVVLGSLVHAWVMYQVGHLLGPDDPHAIARTAGDWEPIISDLRLAGVERQWWPFASTATLAPAVGALISLIGIFLGGPGRRHRRATPDLHSPDGARAGSGA</sequence>
<dbReference type="Proteomes" id="UP000756387">
    <property type="component" value="Unassembled WGS sequence"/>
</dbReference>
<gene>
    <name evidence="3" type="ORF">IEQ44_00915</name>
</gene>
<keyword evidence="2" id="KW-0812">Transmembrane</keyword>
<name>A0ABR9RNR6_9ACTN</name>
<organism evidence="3 4">
    <name type="scientific">Nocardioides malaquae</name>
    <dbReference type="NCBI Taxonomy" id="2773426"/>
    <lineage>
        <taxon>Bacteria</taxon>
        <taxon>Bacillati</taxon>
        <taxon>Actinomycetota</taxon>
        <taxon>Actinomycetes</taxon>
        <taxon>Propionibacteriales</taxon>
        <taxon>Nocardioidaceae</taxon>
        <taxon>Nocardioides</taxon>
    </lineage>
</organism>
<protein>
    <recommendedName>
        <fullName evidence="5">DUF1772 domain-containing protein</fullName>
    </recommendedName>
</protein>
<evidence type="ECO:0000313" key="4">
    <source>
        <dbReference type="Proteomes" id="UP000756387"/>
    </source>
</evidence>